<reference evidence="1 2" key="1">
    <citation type="submission" date="2018-08" db="EMBL/GenBank/DDBJ databases">
        <title>Murine metabolic-syndrome-specific gut microbial biobank.</title>
        <authorList>
            <person name="Liu C."/>
        </authorList>
    </citation>
    <scope>NUCLEOTIDE SEQUENCE [LARGE SCALE GENOMIC DNA]</scope>
    <source>
        <strain evidence="1 2">583</strain>
    </source>
</reference>
<organism evidence="1 2">
    <name type="scientific">Senegalia massiliensis</name>
    <dbReference type="NCBI Taxonomy" id="1720316"/>
    <lineage>
        <taxon>Bacteria</taxon>
        <taxon>Bacillati</taxon>
        <taxon>Bacillota</taxon>
        <taxon>Clostridia</taxon>
        <taxon>Eubacteriales</taxon>
        <taxon>Clostridiaceae</taxon>
        <taxon>Senegalia</taxon>
    </lineage>
</organism>
<evidence type="ECO:0000313" key="1">
    <source>
        <dbReference type="EMBL" id="NBI07636.1"/>
    </source>
</evidence>
<accession>A0A845R1N7</accession>
<name>A0A845R1N7_9CLOT</name>
<keyword evidence="2" id="KW-1185">Reference proteome</keyword>
<protein>
    <submittedName>
        <fullName evidence="1">MarR family transcriptional regulator</fullName>
    </submittedName>
</protein>
<gene>
    <name evidence="1" type="ORF">D3Z33_12310</name>
</gene>
<dbReference type="RefSeq" id="WP_160198106.1">
    <property type="nucleotide sequence ID" value="NZ_QXXA01000013.1"/>
</dbReference>
<dbReference type="EMBL" id="QXXA01000013">
    <property type="protein sequence ID" value="NBI07636.1"/>
    <property type="molecule type" value="Genomic_DNA"/>
</dbReference>
<evidence type="ECO:0000313" key="2">
    <source>
        <dbReference type="Proteomes" id="UP000467132"/>
    </source>
</evidence>
<dbReference type="AlphaFoldDB" id="A0A845R1N7"/>
<proteinExistence type="predicted"/>
<sequence length="244" mass="28674">MYNKKINKYNYYSQLRLNLKPVPARLLQVLANLSNEKGIVDGKSQNYIARCMNVTRQTVSKNTKLLEKVKLNGLPLITVKRVRTNKGTFKIHTYIINFLAYSKLWISNIDNTVKSYIIKDLNNLIHELSSDNVQLHTKKEKINIDFKYFKRDSFSILKDLKKFINSISLAPSRVVPLLSNISDRLINFNEKIYNPKQYFKKCFENYLIGQELENVLTKFALAFGFDQDRDKPYTIDWNKTFQNI</sequence>
<comment type="caution">
    <text evidence="1">The sequence shown here is derived from an EMBL/GenBank/DDBJ whole genome shotgun (WGS) entry which is preliminary data.</text>
</comment>
<dbReference type="Proteomes" id="UP000467132">
    <property type="component" value="Unassembled WGS sequence"/>
</dbReference>